<dbReference type="PATRIC" id="fig|1121305.3.peg.2198"/>
<dbReference type="InterPro" id="IPR044751">
    <property type="entry name" value="Ion_transp-like_CBS"/>
</dbReference>
<dbReference type="Pfam" id="PF00571">
    <property type="entry name" value="CBS"/>
    <property type="match status" value="2"/>
</dbReference>
<dbReference type="AlphaFoldDB" id="A0A151AKT2"/>
<keyword evidence="4" id="KW-0677">Repeat</keyword>
<feature type="domain" description="CBS" evidence="11">
    <location>
        <begin position="270"/>
        <end position="327"/>
    </location>
</feature>
<organism evidence="13 14">
    <name type="scientific">Clostridium colicanis DSM 13634</name>
    <dbReference type="NCBI Taxonomy" id="1121305"/>
    <lineage>
        <taxon>Bacteria</taxon>
        <taxon>Bacillati</taxon>
        <taxon>Bacillota</taxon>
        <taxon>Clostridia</taxon>
        <taxon>Eubacteriales</taxon>
        <taxon>Clostridiaceae</taxon>
        <taxon>Clostridium</taxon>
    </lineage>
</organism>
<evidence type="ECO:0000313" key="14">
    <source>
        <dbReference type="Proteomes" id="UP000075374"/>
    </source>
</evidence>
<dbReference type="PROSITE" id="PS51371">
    <property type="entry name" value="CBS"/>
    <property type="match status" value="2"/>
</dbReference>
<name>A0A151AKT2_9CLOT</name>
<dbReference type="STRING" id="1121305.CLCOL_21960"/>
<evidence type="ECO:0000259" key="11">
    <source>
        <dbReference type="PROSITE" id="PS51371"/>
    </source>
</evidence>
<dbReference type="FunFam" id="3.10.580.10:FF:000002">
    <property type="entry name" value="Magnesium/cobalt efflux protein CorC"/>
    <property type="match status" value="1"/>
</dbReference>
<sequence length="412" mass="46480">MDSNTLMKLVVLIVLIALSAFFSASETALTSLSKIRIRQMVDENISRAKIIEKLIEDPGKMLSSILVGNNVVNIASSALATSIAINQFGQKGVGIATAIMTILVLIFGEITPKSLATRNPEKVSLGVVKYIQFLTIMLSPIAIIFTHITNMILKLFGIKIDKVKHFITEEELKTMLDVSHEEGVLEIEERNMINNVFEFGDSQVKDVMVPRTDMVAIEVTSTYDEIVNIFKEEQFSRIPVYKESIDNIIGILHIKNLAFVDREGFDIYKVMREPYFTYEFKKTAELFDEMRKNRESLTIVLDEYGGTAGIVTMEDLVEEIVGEIEDEYDEDDIGIQVIKEDEYIIDGNVKIDVVNEMIGTEIESEDFDSIGGFVIGEMGRFPEEGEVLEVGNVKFIIEDIDRNRIKKMKVLT</sequence>
<dbReference type="Proteomes" id="UP000075374">
    <property type="component" value="Unassembled WGS sequence"/>
</dbReference>
<dbReference type="InterPro" id="IPR002550">
    <property type="entry name" value="CNNM"/>
</dbReference>
<evidence type="ECO:0000256" key="5">
    <source>
        <dbReference type="ARBA" id="ARBA00022989"/>
    </source>
</evidence>
<evidence type="ECO:0000256" key="2">
    <source>
        <dbReference type="ARBA" id="ARBA00006337"/>
    </source>
</evidence>
<evidence type="ECO:0000259" key="12">
    <source>
        <dbReference type="PROSITE" id="PS51846"/>
    </source>
</evidence>
<gene>
    <name evidence="13" type="primary">tlyC</name>
    <name evidence="13" type="ORF">CLCOL_21960</name>
</gene>
<feature type="transmembrane region" description="Helical" evidence="10">
    <location>
        <begin position="130"/>
        <end position="153"/>
    </location>
</feature>
<dbReference type="Pfam" id="PF03471">
    <property type="entry name" value="CorC_HlyC"/>
    <property type="match status" value="1"/>
</dbReference>
<dbReference type="Gene3D" id="3.30.465.10">
    <property type="match status" value="1"/>
</dbReference>
<dbReference type="Gene3D" id="3.10.580.10">
    <property type="entry name" value="CBS-domain"/>
    <property type="match status" value="1"/>
</dbReference>
<dbReference type="RefSeq" id="WP_061858996.1">
    <property type="nucleotide sequence ID" value="NZ_LTBB01000012.1"/>
</dbReference>
<feature type="transmembrane region" description="Helical" evidence="10">
    <location>
        <begin position="92"/>
        <end position="110"/>
    </location>
</feature>
<dbReference type="SUPFAM" id="SSF54631">
    <property type="entry name" value="CBS-domain pair"/>
    <property type="match status" value="1"/>
</dbReference>
<accession>A0A151AKT2</accession>
<dbReference type="InterPro" id="IPR046342">
    <property type="entry name" value="CBS_dom_sf"/>
</dbReference>
<dbReference type="InterPro" id="IPR036318">
    <property type="entry name" value="FAD-bd_PCMH-like_sf"/>
</dbReference>
<evidence type="ECO:0000313" key="13">
    <source>
        <dbReference type="EMBL" id="KYH28243.1"/>
    </source>
</evidence>
<keyword evidence="14" id="KW-1185">Reference proteome</keyword>
<evidence type="ECO:0000256" key="3">
    <source>
        <dbReference type="ARBA" id="ARBA00022692"/>
    </source>
</evidence>
<keyword evidence="3 9" id="KW-0812">Transmembrane</keyword>
<dbReference type="CDD" id="cd04590">
    <property type="entry name" value="CBS_pair_CorC_HlyC_assoc"/>
    <property type="match status" value="1"/>
</dbReference>
<dbReference type="PANTHER" id="PTHR22777">
    <property type="entry name" value="HEMOLYSIN-RELATED"/>
    <property type="match status" value="1"/>
</dbReference>
<dbReference type="InterPro" id="IPR000644">
    <property type="entry name" value="CBS_dom"/>
</dbReference>
<dbReference type="Pfam" id="PF01595">
    <property type="entry name" value="CNNM"/>
    <property type="match status" value="1"/>
</dbReference>
<evidence type="ECO:0000256" key="10">
    <source>
        <dbReference type="SAM" id="Phobius"/>
    </source>
</evidence>
<evidence type="ECO:0000256" key="4">
    <source>
        <dbReference type="ARBA" id="ARBA00022737"/>
    </source>
</evidence>
<dbReference type="PROSITE" id="PS51846">
    <property type="entry name" value="CNNM"/>
    <property type="match status" value="1"/>
</dbReference>
<dbReference type="EMBL" id="LTBB01000012">
    <property type="protein sequence ID" value="KYH28243.1"/>
    <property type="molecule type" value="Genomic_DNA"/>
</dbReference>
<feature type="domain" description="CBS" evidence="11">
    <location>
        <begin position="208"/>
        <end position="267"/>
    </location>
</feature>
<reference evidence="13 14" key="1">
    <citation type="submission" date="2016-02" db="EMBL/GenBank/DDBJ databases">
        <title>Genome sequence of Clostridium colicanis DSM 13634.</title>
        <authorList>
            <person name="Poehlein A."/>
            <person name="Daniel R."/>
        </authorList>
    </citation>
    <scope>NUCLEOTIDE SEQUENCE [LARGE SCALE GENOMIC DNA]</scope>
    <source>
        <strain evidence="13 14">DSM 13634</strain>
    </source>
</reference>
<dbReference type="PANTHER" id="PTHR22777:SF17">
    <property type="entry name" value="UPF0053 PROTEIN SLL0260"/>
    <property type="match status" value="1"/>
</dbReference>
<evidence type="ECO:0000256" key="6">
    <source>
        <dbReference type="ARBA" id="ARBA00023122"/>
    </source>
</evidence>
<evidence type="ECO:0000256" key="1">
    <source>
        <dbReference type="ARBA" id="ARBA00004141"/>
    </source>
</evidence>
<evidence type="ECO:0000256" key="9">
    <source>
        <dbReference type="PROSITE-ProRule" id="PRU01193"/>
    </source>
</evidence>
<proteinExistence type="inferred from homology"/>
<feature type="domain" description="CNNM transmembrane" evidence="12">
    <location>
        <begin position="1"/>
        <end position="189"/>
    </location>
</feature>
<dbReference type="InterPro" id="IPR005170">
    <property type="entry name" value="Transptr-assoc_dom"/>
</dbReference>
<keyword evidence="7 9" id="KW-0472">Membrane</keyword>
<dbReference type="SUPFAM" id="SSF56176">
    <property type="entry name" value="FAD-binding/transporter-associated domain-like"/>
    <property type="match status" value="1"/>
</dbReference>
<evidence type="ECO:0000256" key="7">
    <source>
        <dbReference type="ARBA" id="ARBA00023136"/>
    </source>
</evidence>
<dbReference type="GO" id="GO:0050660">
    <property type="term" value="F:flavin adenine dinucleotide binding"/>
    <property type="evidence" value="ECO:0007669"/>
    <property type="project" value="InterPro"/>
</dbReference>
<dbReference type="GO" id="GO:0005886">
    <property type="term" value="C:plasma membrane"/>
    <property type="evidence" value="ECO:0007669"/>
    <property type="project" value="TreeGrafter"/>
</dbReference>
<dbReference type="InterPro" id="IPR016169">
    <property type="entry name" value="FAD-bd_PCMH_sub2"/>
</dbReference>
<protein>
    <submittedName>
        <fullName evidence="13">Hemolysin C</fullName>
    </submittedName>
</protein>
<comment type="caution">
    <text evidence="13">The sequence shown here is derived from an EMBL/GenBank/DDBJ whole genome shotgun (WGS) entry which is preliminary data.</text>
</comment>
<keyword evidence="5 9" id="KW-1133">Transmembrane helix</keyword>
<keyword evidence="6 8" id="KW-0129">CBS domain</keyword>
<comment type="subcellular location">
    <subcellularLocation>
        <location evidence="1">Membrane</location>
        <topology evidence="1">Multi-pass membrane protein</topology>
    </subcellularLocation>
</comment>
<evidence type="ECO:0000256" key="8">
    <source>
        <dbReference type="PROSITE-ProRule" id="PRU00703"/>
    </source>
</evidence>
<comment type="similarity">
    <text evidence="2">Belongs to the UPF0053 family.</text>
</comment>
<dbReference type="SMART" id="SM01091">
    <property type="entry name" value="CorC_HlyC"/>
    <property type="match status" value="1"/>
</dbReference>